<dbReference type="Proteomes" id="UP000053240">
    <property type="component" value="Unassembled WGS sequence"/>
</dbReference>
<feature type="region of interest" description="Disordered" evidence="1">
    <location>
        <begin position="45"/>
        <end position="66"/>
    </location>
</feature>
<sequence>MPLMYDGKGTVRCGIGARRQVTPRALPAARDLHSLACDVSSAAAGQGARGDSARGRSGRSEQLPRPPLAVPRCVVQTAYAGDCGCSMLTDVFRVADSACGCSMPSAMVNGAQASPDDVVLTGLSGRLPESDNVEEFARHLFAGVDLVTADDRRWTPVWFKIEQRFNKAINEVKQIIVYYCWRRGAVTAARLLCAVRPHLSYTQTARRSPLANIADVFFKLGIVTAQFASTTRLGREQLVSCAFARCALTFLSPGAMQAQLSPFANNNLLVAIVCGDVIGVRHDRKKSHKIKTCARQTGKPQNAISAIAADVG</sequence>
<evidence type="ECO:0000313" key="4">
    <source>
        <dbReference type="Proteomes" id="UP000053240"/>
    </source>
</evidence>
<evidence type="ECO:0000256" key="1">
    <source>
        <dbReference type="SAM" id="MobiDB-lite"/>
    </source>
</evidence>
<dbReference type="Gene3D" id="3.40.47.10">
    <property type="match status" value="1"/>
</dbReference>
<dbReference type="AlphaFoldDB" id="A0A194QPE9"/>
<gene>
    <name evidence="3" type="ORF">RR48_08421</name>
</gene>
<evidence type="ECO:0000259" key="2">
    <source>
        <dbReference type="Pfam" id="PF00109"/>
    </source>
</evidence>
<dbReference type="InterPro" id="IPR016039">
    <property type="entry name" value="Thiolase-like"/>
</dbReference>
<reference evidence="3 4" key="1">
    <citation type="journal article" date="2015" name="Nat. Commun.">
        <title>Outbred genome sequencing and CRISPR/Cas9 gene editing in butterflies.</title>
        <authorList>
            <person name="Li X."/>
            <person name="Fan D."/>
            <person name="Zhang W."/>
            <person name="Liu G."/>
            <person name="Zhang L."/>
            <person name="Zhao L."/>
            <person name="Fang X."/>
            <person name="Chen L."/>
            <person name="Dong Y."/>
            <person name="Chen Y."/>
            <person name="Ding Y."/>
            <person name="Zhao R."/>
            <person name="Feng M."/>
            <person name="Zhu Y."/>
            <person name="Feng Y."/>
            <person name="Jiang X."/>
            <person name="Zhu D."/>
            <person name="Xiang H."/>
            <person name="Feng X."/>
            <person name="Li S."/>
            <person name="Wang J."/>
            <person name="Zhang G."/>
            <person name="Kronforst M.R."/>
            <person name="Wang W."/>
        </authorList>
    </citation>
    <scope>NUCLEOTIDE SEQUENCE [LARGE SCALE GENOMIC DNA]</scope>
    <source>
        <strain evidence="3">Ya'a_city_454_Pm</strain>
        <tissue evidence="3">Whole body</tissue>
    </source>
</reference>
<dbReference type="Pfam" id="PF00109">
    <property type="entry name" value="ketoacyl-synt"/>
    <property type="match status" value="1"/>
</dbReference>
<accession>A0A194QPE9</accession>
<dbReference type="InParanoid" id="A0A194QPE9"/>
<protein>
    <recommendedName>
        <fullName evidence="2">Beta-ketoacyl synthase-like N-terminal domain-containing protein</fullName>
    </recommendedName>
</protein>
<dbReference type="GO" id="GO:0016746">
    <property type="term" value="F:acyltransferase activity"/>
    <property type="evidence" value="ECO:0007669"/>
    <property type="project" value="InterPro"/>
</dbReference>
<dbReference type="EMBL" id="KQ461185">
    <property type="protein sequence ID" value="KPJ07408.1"/>
    <property type="molecule type" value="Genomic_DNA"/>
</dbReference>
<evidence type="ECO:0000313" key="3">
    <source>
        <dbReference type="EMBL" id="KPJ07408.1"/>
    </source>
</evidence>
<proteinExistence type="predicted"/>
<keyword evidence="4" id="KW-1185">Reference proteome</keyword>
<name>A0A194QPE9_PAPMA</name>
<dbReference type="STRING" id="76193.A0A194QPE9"/>
<organism evidence="3 4">
    <name type="scientific">Papilio machaon</name>
    <name type="common">Old World swallowtail butterfly</name>
    <dbReference type="NCBI Taxonomy" id="76193"/>
    <lineage>
        <taxon>Eukaryota</taxon>
        <taxon>Metazoa</taxon>
        <taxon>Ecdysozoa</taxon>
        <taxon>Arthropoda</taxon>
        <taxon>Hexapoda</taxon>
        <taxon>Insecta</taxon>
        <taxon>Pterygota</taxon>
        <taxon>Neoptera</taxon>
        <taxon>Endopterygota</taxon>
        <taxon>Lepidoptera</taxon>
        <taxon>Glossata</taxon>
        <taxon>Ditrysia</taxon>
        <taxon>Papilionoidea</taxon>
        <taxon>Papilionidae</taxon>
        <taxon>Papilioninae</taxon>
        <taxon>Papilio</taxon>
    </lineage>
</organism>
<feature type="domain" description="Beta-ketoacyl synthase-like N-terminal" evidence="2">
    <location>
        <begin position="116"/>
        <end position="167"/>
    </location>
</feature>
<dbReference type="InterPro" id="IPR014030">
    <property type="entry name" value="Ketoacyl_synth_N"/>
</dbReference>